<evidence type="ECO:0000256" key="1">
    <source>
        <dbReference type="SAM" id="Phobius"/>
    </source>
</evidence>
<reference evidence="2" key="1">
    <citation type="submission" date="2025-08" db="UniProtKB">
        <authorList>
            <consortium name="Ensembl"/>
        </authorList>
    </citation>
    <scope>IDENTIFICATION</scope>
</reference>
<evidence type="ECO:0000313" key="3">
    <source>
        <dbReference type="Proteomes" id="UP000261640"/>
    </source>
</evidence>
<reference evidence="2" key="2">
    <citation type="submission" date="2025-09" db="UniProtKB">
        <authorList>
            <consortium name="Ensembl"/>
        </authorList>
    </citation>
    <scope>IDENTIFICATION</scope>
</reference>
<protein>
    <submittedName>
        <fullName evidence="2">Uncharacterized protein</fullName>
    </submittedName>
</protein>
<evidence type="ECO:0000313" key="2">
    <source>
        <dbReference type="Ensembl" id="ENSMAMP00000052788.1"/>
    </source>
</evidence>
<organism evidence="2 3">
    <name type="scientific">Mastacembelus armatus</name>
    <name type="common">zig-zag eel</name>
    <dbReference type="NCBI Taxonomy" id="205130"/>
    <lineage>
        <taxon>Eukaryota</taxon>
        <taxon>Metazoa</taxon>
        <taxon>Chordata</taxon>
        <taxon>Craniata</taxon>
        <taxon>Vertebrata</taxon>
        <taxon>Euteleostomi</taxon>
        <taxon>Actinopterygii</taxon>
        <taxon>Neopterygii</taxon>
        <taxon>Teleostei</taxon>
        <taxon>Neoteleostei</taxon>
        <taxon>Acanthomorphata</taxon>
        <taxon>Anabantaria</taxon>
        <taxon>Synbranchiformes</taxon>
        <taxon>Mastacembelidae</taxon>
        <taxon>Mastacembelus</taxon>
    </lineage>
</organism>
<sequence length="77" mass="8374">MLLISPDVSNTHNAGFRVICDLSAICRPHSILVCCKSLAFSIWAIQTSFCILATPAFLLATSKSSRQMRNMAIGGSW</sequence>
<accession>A0A7N8XR96</accession>
<keyword evidence="1" id="KW-0812">Transmembrane</keyword>
<feature type="transmembrane region" description="Helical" evidence="1">
    <location>
        <begin position="38"/>
        <end position="61"/>
    </location>
</feature>
<proteinExistence type="predicted"/>
<dbReference type="Proteomes" id="UP000261640">
    <property type="component" value="Unplaced"/>
</dbReference>
<keyword evidence="1" id="KW-1133">Transmembrane helix</keyword>
<keyword evidence="1" id="KW-0472">Membrane</keyword>
<dbReference type="Ensembl" id="ENSMAMT00000063949.1">
    <property type="protein sequence ID" value="ENSMAMP00000052788.1"/>
    <property type="gene ID" value="ENSMAMG00000026319.1"/>
</dbReference>
<dbReference type="AlphaFoldDB" id="A0A7N8XR96"/>
<name>A0A7N8XR96_9TELE</name>
<dbReference type="InParanoid" id="A0A7N8XR96"/>
<keyword evidence="3" id="KW-1185">Reference proteome</keyword>